<keyword evidence="4 6" id="KW-1133">Transmembrane helix</keyword>
<dbReference type="Pfam" id="PF08478">
    <property type="entry name" value="POTRA_1"/>
    <property type="match status" value="1"/>
</dbReference>
<dbReference type="STRING" id="84521.SAMN04487994_101813"/>
<evidence type="ECO:0000256" key="1">
    <source>
        <dbReference type="ARBA" id="ARBA00022475"/>
    </source>
</evidence>
<evidence type="ECO:0000256" key="4">
    <source>
        <dbReference type="ARBA" id="ARBA00022989"/>
    </source>
</evidence>
<dbReference type="AlphaFoldDB" id="A0A1G8L826"/>
<accession>A0A1G8L826</accession>
<dbReference type="Gene3D" id="3.40.50.10960">
    <property type="match status" value="1"/>
</dbReference>
<keyword evidence="6" id="KW-0472">Membrane</keyword>
<dbReference type="EMBL" id="PNHE01000005">
    <property type="protein sequence ID" value="PMC58886.1"/>
    <property type="molecule type" value="Genomic_DNA"/>
</dbReference>
<dbReference type="PANTHER" id="PTHR37820">
    <property type="entry name" value="CELL DIVISION PROTEIN DIVIB"/>
    <property type="match status" value="1"/>
</dbReference>
<organism evidence="8 9">
    <name type="scientific">Dolosicoccus paucivorans</name>
    <dbReference type="NCBI Taxonomy" id="84521"/>
    <lineage>
        <taxon>Bacteria</taxon>
        <taxon>Bacillati</taxon>
        <taxon>Bacillota</taxon>
        <taxon>Bacilli</taxon>
        <taxon>Lactobacillales</taxon>
        <taxon>Aerococcaceae</taxon>
        <taxon>Dolosicoccus</taxon>
    </lineage>
</organism>
<keyword evidence="2" id="KW-0132">Cell division</keyword>
<comment type="caution">
    <text evidence="8">The sequence shown here is derived from an EMBL/GenBank/DDBJ whole genome shotgun (WGS) entry which is preliminary data.</text>
</comment>
<proteinExistence type="predicted"/>
<feature type="domain" description="POTRA" evidence="7">
    <location>
        <begin position="49"/>
        <end position="117"/>
    </location>
</feature>
<dbReference type="RefSeq" id="WP_092085129.1">
    <property type="nucleotide sequence ID" value="NZ_FNEL01000018.1"/>
</dbReference>
<evidence type="ECO:0000256" key="2">
    <source>
        <dbReference type="ARBA" id="ARBA00022618"/>
    </source>
</evidence>
<dbReference type="GO" id="GO:0005886">
    <property type="term" value="C:plasma membrane"/>
    <property type="evidence" value="ECO:0007669"/>
    <property type="project" value="TreeGrafter"/>
</dbReference>
<keyword evidence="9" id="KW-1185">Reference proteome</keyword>
<evidence type="ECO:0000256" key="3">
    <source>
        <dbReference type="ARBA" id="ARBA00022692"/>
    </source>
</evidence>
<sequence>MGRSTLSSKRASKRNSPIFQQITNPMVVYALLIVILLISSFRLFPSNRLGKLVVTGNDQISSQQVIQWSGLTPLHPKRETFKKVKMIEDQLKEKNPLIKGVRLSKENIFETNIEIEEAKLVGQVIFDQEDYTVTEEGAFIDESHDELPQILFNENDPRLDEFFASLGTVAVDLLEQFDYIQLTPSNMEGSEIKIQCHNGDYITTNIQNLSKRLPLYNDMKEQVRQQGVYHLDIGAYFSSTVRPEDQLDLLIE</sequence>
<dbReference type="Proteomes" id="UP000235682">
    <property type="component" value="Unassembled WGS sequence"/>
</dbReference>
<evidence type="ECO:0000313" key="8">
    <source>
        <dbReference type="EMBL" id="PMC58886.1"/>
    </source>
</evidence>
<keyword evidence="1" id="KW-1003">Cell membrane</keyword>
<keyword evidence="3 6" id="KW-0812">Transmembrane</keyword>
<evidence type="ECO:0000313" key="9">
    <source>
        <dbReference type="Proteomes" id="UP000235682"/>
    </source>
</evidence>
<protein>
    <recommendedName>
        <fullName evidence="7">POTRA domain-containing protein</fullName>
    </recommendedName>
</protein>
<dbReference type="GO" id="GO:0051301">
    <property type="term" value="P:cell division"/>
    <property type="evidence" value="ECO:0007669"/>
    <property type="project" value="UniProtKB-KW"/>
</dbReference>
<reference evidence="8 9" key="1">
    <citation type="submission" date="2017-09" db="EMBL/GenBank/DDBJ databases">
        <title>Bacterial strain isolated from the female urinary microbiota.</title>
        <authorList>
            <person name="Thomas-White K."/>
            <person name="Kumar N."/>
            <person name="Forster S."/>
            <person name="Putonti C."/>
            <person name="Lawley T."/>
            <person name="Wolfe A.J."/>
        </authorList>
    </citation>
    <scope>NUCLEOTIDE SEQUENCE [LARGE SCALE GENOMIC DNA]</scope>
    <source>
        <strain evidence="8 9">UMB0852</strain>
    </source>
</reference>
<evidence type="ECO:0000259" key="7">
    <source>
        <dbReference type="Pfam" id="PF08478"/>
    </source>
</evidence>
<gene>
    <name evidence="8" type="ORF">CJ205_02215</name>
</gene>
<keyword evidence="5" id="KW-0131">Cell cycle</keyword>
<dbReference type="OrthoDB" id="1819027at2"/>
<dbReference type="InterPro" id="IPR050487">
    <property type="entry name" value="FtsQ_DivIB"/>
</dbReference>
<feature type="transmembrane region" description="Helical" evidence="6">
    <location>
        <begin position="26"/>
        <end position="44"/>
    </location>
</feature>
<evidence type="ECO:0000256" key="5">
    <source>
        <dbReference type="ARBA" id="ARBA00023306"/>
    </source>
</evidence>
<dbReference type="InterPro" id="IPR013685">
    <property type="entry name" value="POTRA_FtsQ_type"/>
</dbReference>
<evidence type="ECO:0000256" key="6">
    <source>
        <dbReference type="SAM" id="Phobius"/>
    </source>
</evidence>
<name>A0A1G8L826_9LACT</name>
<dbReference type="PANTHER" id="PTHR37820:SF1">
    <property type="entry name" value="CELL DIVISION PROTEIN FTSQ"/>
    <property type="match status" value="1"/>
</dbReference>